<keyword evidence="2" id="KW-1185">Reference proteome</keyword>
<sequence length="61" mass="6918">DKREADGEALTNVKVGHIETQQYEKYDAILELIIDGCHDEMDLISIPFGDEDSIHDEEIEA</sequence>
<protein>
    <submittedName>
        <fullName evidence="1">Uncharacterized protein</fullName>
    </submittedName>
</protein>
<proteinExistence type="predicted"/>
<gene>
    <name evidence="1" type="ORF">KI387_010063</name>
</gene>
<feature type="non-terminal residue" evidence="1">
    <location>
        <position position="61"/>
    </location>
</feature>
<feature type="non-terminal residue" evidence="1">
    <location>
        <position position="1"/>
    </location>
</feature>
<organism evidence="1 2">
    <name type="scientific">Taxus chinensis</name>
    <name type="common">Chinese yew</name>
    <name type="synonym">Taxus wallichiana var. chinensis</name>
    <dbReference type="NCBI Taxonomy" id="29808"/>
    <lineage>
        <taxon>Eukaryota</taxon>
        <taxon>Viridiplantae</taxon>
        <taxon>Streptophyta</taxon>
        <taxon>Embryophyta</taxon>
        <taxon>Tracheophyta</taxon>
        <taxon>Spermatophyta</taxon>
        <taxon>Pinopsida</taxon>
        <taxon>Pinidae</taxon>
        <taxon>Conifers II</taxon>
        <taxon>Cupressales</taxon>
        <taxon>Taxaceae</taxon>
        <taxon>Taxus</taxon>
    </lineage>
</organism>
<dbReference type="Proteomes" id="UP000824469">
    <property type="component" value="Unassembled WGS sequence"/>
</dbReference>
<comment type="caution">
    <text evidence="1">The sequence shown here is derived from an EMBL/GenBank/DDBJ whole genome shotgun (WGS) entry which is preliminary data.</text>
</comment>
<dbReference type="AlphaFoldDB" id="A0AA38KIA3"/>
<evidence type="ECO:0000313" key="2">
    <source>
        <dbReference type="Proteomes" id="UP000824469"/>
    </source>
</evidence>
<accession>A0AA38KIA3</accession>
<name>A0AA38KIA3_TAXCH</name>
<evidence type="ECO:0000313" key="1">
    <source>
        <dbReference type="EMBL" id="KAH9305659.1"/>
    </source>
</evidence>
<reference evidence="1 2" key="1">
    <citation type="journal article" date="2021" name="Nat. Plants">
        <title>The Taxus genome provides insights into paclitaxel biosynthesis.</title>
        <authorList>
            <person name="Xiong X."/>
            <person name="Gou J."/>
            <person name="Liao Q."/>
            <person name="Li Y."/>
            <person name="Zhou Q."/>
            <person name="Bi G."/>
            <person name="Li C."/>
            <person name="Du R."/>
            <person name="Wang X."/>
            <person name="Sun T."/>
            <person name="Guo L."/>
            <person name="Liang H."/>
            <person name="Lu P."/>
            <person name="Wu Y."/>
            <person name="Zhang Z."/>
            <person name="Ro D.K."/>
            <person name="Shang Y."/>
            <person name="Huang S."/>
            <person name="Yan J."/>
        </authorList>
    </citation>
    <scope>NUCLEOTIDE SEQUENCE [LARGE SCALE GENOMIC DNA]</scope>
    <source>
        <strain evidence="1">Ta-2019</strain>
    </source>
</reference>
<dbReference type="EMBL" id="JAHRHJ020000008">
    <property type="protein sequence ID" value="KAH9305659.1"/>
    <property type="molecule type" value="Genomic_DNA"/>
</dbReference>